<sequence>MRNMNRGTFLKQTLKAGAFVLIHPLLFTKASAQSSPYKNDLLDRLVTTNDAQVAKLLQTNFDQREFNRRLAYDLVLLIASYCCTPSKYYQSAELLVPMQKLSQHLANAQTPDGTINVGNLESPPDTAFIVEIVSPGVSVLQKENSTALSGLKNQLQSFLQKAGDALVTGGVHTPNHRWVISAALAKINALYPHPKYVARIDEWLDEGIYINKDGNYPERSRIYSYVENTAFVTIGSLLKRPALFEPVRRNLDATYYYMEPNGDLITNDSRRQDQYAWIQPDVNTPTNMLNYYLLYRYMAIKDRNPNYAAIVALVEQMKGFEERVLNRELIHFLEEPLLQQDLPAPATLPVQYEKLFAQSQLLRIRRNEVTTTFFGGTDQPLTIASGRSSSPDFFGFRKGNALLQYMRFSAGFFSMGYFYSDGLQKVGDKYVLHQKLQAPYYQPMPKNLRKGDGDYLLSESTDGRFWNKMDFKQRPVSNVKTLETTISLSENGGRNLLQFDVKGQAGVQVTIELCFNEGGQLTGVSEAGDDNFFLEKGMGQYAFGGDTIQFGPGAVSHKSIRNLEGERYSTHFGSLRTKGMHVYITGTTPFTHQLTFS</sequence>
<evidence type="ECO:0000313" key="1">
    <source>
        <dbReference type="EMBL" id="SHE44659.1"/>
    </source>
</evidence>
<evidence type="ECO:0000313" key="2">
    <source>
        <dbReference type="Proteomes" id="UP000184368"/>
    </source>
</evidence>
<name>A0A1M4TJI6_9BACT</name>
<proteinExistence type="predicted"/>
<evidence type="ECO:0008006" key="3">
    <source>
        <dbReference type="Google" id="ProtNLM"/>
    </source>
</evidence>
<dbReference type="Proteomes" id="UP000184368">
    <property type="component" value="Unassembled WGS sequence"/>
</dbReference>
<organism evidence="1 2">
    <name type="scientific">Cnuella takakiae</name>
    <dbReference type="NCBI Taxonomy" id="1302690"/>
    <lineage>
        <taxon>Bacteria</taxon>
        <taxon>Pseudomonadati</taxon>
        <taxon>Bacteroidota</taxon>
        <taxon>Chitinophagia</taxon>
        <taxon>Chitinophagales</taxon>
        <taxon>Chitinophagaceae</taxon>
        <taxon>Cnuella</taxon>
    </lineage>
</organism>
<protein>
    <recommendedName>
        <fullName evidence="3">Heparinase II/III-like protein</fullName>
    </recommendedName>
</protein>
<reference evidence="1 2" key="1">
    <citation type="submission" date="2016-11" db="EMBL/GenBank/DDBJ databases">
        <authorList>
            <person name="Jaros S."/>
            <person name="Januszkiewicz K."/>
            <person name="Wedrychowicz H."/>
        </authorList>
    </citation>
    <scope>NUCLEOTIDE SEQUENCE [LARGE SCALE GENOMIC DNA]</scope>
    <source>
        <strain evidence="1 2">DSM 26897</strain>
    </source>
</reference>
<accession>A0A1M4TJI6</accession>
<dbReference type="EMBL" id="FQUO01000001">
    <property type="protein sequence ID" value="SHE44659.1"/>
    <property type="molecule type" value="Genomic_DNA"/>
</dbReference>
<dbReference type="AlphaFoldDB" id="A0A1M4TJI6"/>
<gene>
    <name evidence="1" type="ORF">SAMN05444008_101424</name>
</gene>
<dbReference type="OrthoDB" id="1290722at2"/>
<keyword evidence="2" id="KW-1185">Reference proteome</keyword>